<evidence type="ECO:0008006" key="4">
    <source>
        <dbReference type="Google" id="ProtNLM"/>
    </source>
</evidence>
<feature type="chain" id="PRO_5045571552" description="Lactococcin 972 family bacteriocin" evidence="1">
    <location>
        <begin position="25"/>
        <end position="98"/>
    </location>
</feature>
<keyword evidence="1" id="KW-0732">Signal</keyword>
<reference evidence="2 3" key="1">
    <citation type="submission" date="2024-06" db="EMBL/GenBank/DDBJ databases">
        <title>The Natural Products Discovery Center: Release of the First 8490 Sequenced Strains for Exploring Actinobacteria Biosynthetic Diversity.</title>
        <authorList>
            <person name="Kalkreuter E."/>
            <person name="Kautsar S.A."/>
            <person name="Yang D."/>
            <person name="Bader C.D."/>
            <person name="Teijaro C.N."/>
            <person name="Fluegel L."/>
            <person name="Davis C.M."/>
            <person name="Simpson J.R."/>
            <person name="Lauterbach L."/>
            <person name="Steele A.D."/>
            <person name="Gui C."/>
            <person name="Meng S."/>
            <person name="Li G."/>
            <person name="Viehrig K."/>
            <person name="Ye F."/>
            <person name="Su P."/>
            <person name="Kiefer A.F."/>
            <person name="Nichols A."/>
            <person name="Cepeda A.J."/>
            <person name="Yan W."/>
            <person name="Fan B."/>
            <person name="Jiang Y."/>
            <person name="Adhikari A."/>
            <person name="Zheng C.-J."/>
            <person name="Schuster L."/>
            <person name="Cowan T.M."/>
            <person name="Smanski M.J."/>
            <person name="Chevrette M.G."/>
            <person name="De Carvalho L.P.S."/>
            <person name="Shen B."/>
        </authorList>
    </citation>
    <scope>NUCLEOTIDE SEQUENCE [LARGE SCALE GENOMIC DNA]</scope>
    <source>
        <strain evidence="2 3">NPDC050100</strain>
    </source>
</reference>
<keyword evidence="3" id="KW-1185">Reference proteome</keyword>
<evidence type="ECO:0000313" key="3">
    <source>
        <dbReference type="Proteomes" id="UP001551675"/>
    </source>
</evidence>
<comment type="caution">
    <text evidence="2">The sequence shown here is derived from an EMBL/GenBank/DDBJ whole genome shotgun (WGS) entry which is preliminary data.</text>
</comment>
<protein>
    <recommendedName>
        <fullName evidence="4">Lactococcin 972 family bacteriocin</fullName>
    </recommendedName>
</protein>
<proteinExistence type="predicted"/>
<dbReference type="Proteomes" id="UP001551675">
    <property type="component" value="Unassembled WGS sequence"/>
</dbReference>
<evidence type="ECO:0000256" key="1">
    <source>
        <dbReference type="SAM" id="SignalP"/>
    </source>
</evidence>
<organism evidence="2 3">
    <name type="scientific">Microtetraspora glauca</name>
    <dbReference type="NCBI Taxonomy" id="1996"/>
    <lineage>
        <taxon>Bacteria</taxon>
        <taxon>Bacillati</taxon>
        <taxon>Actinomycetota</taxon>
        <taxon>Actinomycetes</taxon>
        <taxon>Streptosporangiales</taxon>
        <taxon>Streptosporangiaceae</taxon>
        <taxon>Microtetraspora</taxon>
    </lineage>
</organism>
<evidence type="ECO:0000313" key="2">
    <source>
        <dbReference type="EMBL" id="MEV0973669.1"/>
    </source>
</evidence>
<sequence length="98" mass="10875">MRKPLIAALTAASLLFVTAPAASATSSTVATAAWCAKKQSNGKYYYKHGKHWDCVFPGAYCASSQHGAYGYSARHEAHSRRYKCVRYTSSTWRWKPVP</sequence>
<name>A0ABV3GPW6_MICGL</name>
<dbReference type="RefSeq" id="WP_061257132.1">
    <property type="nucleotide sequence ID" value="NZ_JBFALK010000023.1"/>
</dbReference>
<feature type="signal peptide" evidence="1">
    <location>
        <begin position="1"/>
        <end position="24"/>
    </location>
</feature>
<gene>
    <name evidence="2" type="ORF">AB0I59_34135</name>
</gene>
<dbReference type="EMBL" id="JBFALK010000023">
    <property type="protein sequence ID" value="MEV0973669.1"/>
    <property type="molecule type" value="Genomic_DNA"/>
</dbReference>
<accession>A0ABV3GPW6</accession>